<sequence>MNIIMLDLKMKAPQLYVPKKPVFPDLLNNDQHVVYVDFGLSSSKDFIDDSSISSSGVESGVIIPFLSDSPNGPPKYSIAMAELYSRDRVEPAKPNIMYPFISIDEMTVEDNEAFWRNGDEELHVSFVKSNPCQTPSAATKEVFVKFFTGLSLLGWSEPDLEMCNRHPTKNYYCSVMNTIKDDVEEALPNVCQTYDIADVVECAASFDIIEVTPGFREFLLINDNAIDIIAAERFYCNATTTFKFPCVE</sequence>
<organism evidence="1 2">
    <name type="scientific">Holothuria leucospilota</name>
    <name type="common">Black long sea cucumber</name>
    <name type="synonym">Mertensiothuria leucospilota</name>
    <dbReference type="NCBI Taxonomy" id="206669"/>
    <lineage>
        <taxon>Eukaryota</taxon>
        <taxon>Metazoa</taxon>
        <taxon>Echinodermata</taxon>
        <taxon>Eleutherozoa</taxon>
        <taxon>Echinozoa</taxon>
        <taxon>Holothuroidea</taxon>
        <taxon>Aspidochirotacea</taxon>
        <taxon>Aspidochirotida</taxon>
        <taxon>Holothuriidae</taxon>
        <taxon>Holothuria</taxon>
    </lineage>
</organism>
<dbReference type="AlphaFoldDB" id="A0A9Q0YIS3"/>
<gene>
    <name evidence="1" type="ORF">HOLleu_38495</name>
</gene>
<comment type="caution">
    <text evidence="1">The sequence shown here is derived from an EMBL/GenBank/DDBJ whole genome shotgun (WGS) entry which is preliminary data.</text>
</comment>
<proteinExistence type="predicted"/>
<dbReference type="EMBL" id="JAIZAY010000021">
    <property type="protein sequence ID" value="KAJ8021329.1"/>
    <property type="molecule type" value="Genomic_DNA"/>
</dbReference>
<evidence type="ECO:0000313" key="2">
    <source>
        <dbReference type="Proteomes" id="UP001152320"/>
    </source>
</evidence>
<evidence type="ECO:0000313" key="1">
    <source>
        <dbReference type="EMBL" id="KAJ8021329.1"/>
    </source>
</evidence>
<keyword evidence="2" id="KW-1185">Reference proteome</keyword>
<dbReference type="Proteomes" id="UP001152320">
    <property type="component" value="Chromosome 21"/>
</dbReference>
<name>A0A9Q0YIS3_HOLLE</name>
<reference evidence="1" key="1">
    <citation type="submission" date="2021-10" db="EMBL/GenBank/DDBJ databases">
        <title>Tropical sea cucumber genome reveals ecological adaptation and Cuvierian tubules defense mechanism.</title>
        <authorList>
            <person name="Chen T."/>
        </authorList>
    </citation>
    <scope>NUCLEOTIDE SEQUENCE</scope>
    <source>
        <strain evidence="1">Nanhai2018</strain>
        <tissue evidence="1">Muscle</tissue>
    </source>
</reference>
<accession>A0A9Q0YIS3</accession>
<protein>
    <submittedName>
        <fullName evidence="1">Uncharacterized protein</fullName>
    </submittedName>
</protein>